<comment type="function">
    <text evidence="1">Involved in the catabolism of quinolinic acid (QA).</text>
</comment>
<evidence type="ECO:0000256" key="7">
    <source>
        <dbReference type="ARBA" id="ARBA00022676"/>
    </source>
</evidence>
<comment type="subunit">
    <text evidence="4">Hexamer formed by 3 homodimers.</text>
</comment>
<dbReference type="UniPathway" id="UPA00253">
    <property type="reaction ID" value="UER00331"/>
</dbReference>
<dbReference type="InterPro" id="IPR037128">
    <property type="entry name" value="Quinolinate_PRibosylTase_N_sf"/>
</dbReference>
<proteinExistence type="inferred from homology"/>
<sequence length="286" mass="31215">MPNKPLMTADIESLINNALEEDIQSGDITTRNIRSPGQLCEAELIAKEVLILSGMEIFKTLFLKLDSQTVFLSEPFQDGDLVAKGSTVLKFRCDGGKALEGERSGLNILQWLSGIATLTRKYVDKASPVTVLDTRKTTPGLRVYEKYAVGCGGGSNHRFGLYDEIMIKDNHIKSAGSISRAVEKVRDGLGPQTKIEVETQNLDEVQEALEKDVDVIMLDNMPIDMIRKSVKLIDGRAKVEISGCVTLERLDEISRTGADFVSVGALTHSAPSVDISMNIIALSRGC</sequence>
<dbReference type="InterPro" id="IPR036068">
    <property type="entry name" value="Nicotinate_pribotase-like_C"/>
</dbReference>
<feature type="domain" description="Quinolinate phosphoribosyl transferase N-terminal" evidence="13">
    <location>
        <begin position="27"/>
        <end position="113"/>
    </location>
</feature>
<dbReference type="PANTHER" id="PTHR32179:SF3">
    <property type="entry name" value="NICOTINATE-NUCLEOTIDE PYROPHOSPHORYLASE [CARBOXYLATING]"/>
    <property type="match status" value="1"/>
</dbReference>
<dbReference type="CDD" id="cd01572">
    <property type="entry name" value="QPRTase"/>
    <property type="match status" value="1"/>
</dbReference>
<dbReference type="InterPro" id="IPR002638">
    <property type="entry name" value="Quinolinate_PRibosylTrfase_C"/>
</dbReference>
<dbReference type="SUPFAM" id="SSF51690">
    <property type="entry name" value="Nicotinate/Quinolinate PRTase C-terminal domain-like"/>
    <property type="match status" value="1"/>
</dbReference>
<dbReference type="SUPFAM" id="SSF54675">
    <property type="entry name" value="Nicotinate/Quinolinate PRTase N-terminal domain-like"/>
    <property type="match status" value="1"/>
</dbReference>
<comment type="catalytic activity">
    <reaction evidence="10">
        <text>nicotinate beta-D-ribonucleotide + CO2 + diphosphate = quinolinate + 5-phospho-alpha-D-ribose 1-diphosphate + 2 H(+)</text>
        <dbReference type="Rhea" id="RHEA:12733"/>
        <dbReference type="ChEBI" id="CHEBI:15378"/>
        <dbReference type="ChEBI" id="CHEBI:16526"/>
        <dbReference type="ChEBI" id="CHEBI:29959"/>
        <dbReference type="ChEBI" id="CHEBI:33019"/>
        <dbReference type="ChEBI" id="CHEBI:57502"/>
        <dbReference type="ChEBI" id="CHEBI:58017"/>
        <dbReference type="EC" id="2.4.2.19"/>
    </reaction>
</comment>
<dbReference type="InterPro" id="IPR013785">
    <property type="entry name" value="Aldolase_TIM"/>
</dbReference>
<evidence type="ECO:0000256" key="2">
    <source>
        <dbReference type="ARBA" id="ARBA00004893"/>
    </source>
</evidence>
<dbReference type="GO" id="GO:0005737">
    <property type="term" value="C:cytoplasm"/>
    <property type="evidence" value="ECO:0007669"/>
    <property type="project" value="TreeGrafter"/>
</dbReference>
<dbReference type="Gene3D" id="3.90.1170.20">
    <property type="entry name" value="Quinolinate phosphoribosyl transferase, N-terminal domain"/>
    <property type="match status" value="1"/>
</dbReference>
<dbReference type="FunFam" id="3.90.1170.20:FF:000001">
    <property type="entry name" value="Nicotinate-nucleotide diphosphorylase (Carboxylating)"/>
    <property type="match status" value="1"/>
</dbReference>
<evidence type="ECO:0000256" key="1">
    <source>
        <dbReference type="ARBA" id="ARBA00003237"/>
    </source>
</evidence>
<comment type="similarity">
    <text evidence="3">Belongs to the NadC/ModD family.</text>
</comment>
<keyword evidence="8" id="KW-0808">Transferase</keyword>
<gene>
    <name evidence="14" type="ORF">METZ01_LOCUS137011</name>
</gene>
<evidence type="ECO:0000259" key="13">
    <source>
        <dbReference type="Pfam" id="PF02749"/>
    </source>
</evidence>
<dbReference type="GO" id="GO:0004514">
    <property type="term" value="F:nicotinate-nucleotide diphosphorylase (carboxylating) activity"/>
    <property type="evidence" value="ECO:0007669"/>
    <property type="project" value="UniProtKB-EC"/>
</dbReference>
<name>A0A381Z5W9_9ZZZZ</name>
<protein>
    <recommendedName>
        <fullName evidence="11">Probable nicotinate-nucleotide pyrophosphorylase [carboxylating]</fullName>
        <ecNumber evidence="5">2.4.2.19</ecNumber>
    </recommendedName>
    <alternativeName>
        <fullName evidence="9">Quinolinate phosphoribosyltransferase [decarboxylating]</fullName>
    </alternativeName>
</protein>
<dbReference type="Pfam" id="PF02749">
    <property type="entry name" value="QRPTase_N"/>
    <property type="match status" value="1"/>
</dbReference>
<dbReference type="Gene3D" id="3.20.20.70">
    <property type="entry name" value="Aldolase class I"/>
    <property type="match status" value="1"/>
</dbReference>
<comment type="pathway">
    <text evidence="2">Cofactor biosynthesis; NAD(+) biosynthesis; nicotinate D-ribonucleotide from quinolinate: step 1/1.</text>
</comment>
<dbReference type="PIRSF" id="PIRSF006250">
    <property type="entry name" value="NadC_ModD"/>
    <property type="match status" value="1"/>
</dbReference>
<dbReference type="EC" id="2.4.2.19" evidence="5"/>
<dbReference type="InterPro" id="IPR027277">
    <property type="entry name" value="NadC/ModD"/>
</dbReference>
<dbReference type="PANTHER" id="PTHR32179">
    <property type="entry name" value="NICOTINATE-NUCLEOTIDE PYROPHOSPHORYLASE [CARBOXYLATING]"/>
    <property type="match status" value="1"/>
</dbReference>
<evidence type="ECO:0000256" key="3">
    <source>
        <dbReference type="ARBA" id="ARBA00009400"/>
    </source>
</evidence>
<keyword evidence="6" id="KW-0662">Pyridine nucleotide biosynthesis</keyword>
<dbReference type="AlphaFoldDB" id="A0A381Z5W9"/>
<evidence type="ECO:0000256" key="11">
    <source>
        <dbReference type="ARBA" id="ARBA00069173"/>
    </source>
</evidence>
<dbReference type="GO" id="GO:0009435">
    <property type="term" value="P:NAD+ biosynthetic process"/>
    <property type="evidence" value="ECO:0007669"/>
    <property type="project" value="UniProtKB-UniPathway"/>
</dbReference>
<keyword evidence="7" id="KW-0328">Glycosyltransferase</keyword>
<evidence type="ECO:0000256" key="10">
    <source>
        <dbReference type="ARBA" id="ARBA00047445"/>
    </source>
</evidence>
<feature type="domain" description="Quinolinate phosphoribosyl transferase C-terminal" evidence="12">
    <location>
        <begin position="115"/>
        <end position="277"/>
    </location>
</feature>
<reference evidence="14" key="1">
    <citation type="submission" date="2018-05" db="EMBL/GenBank/DDBJ databases">
        <authorList>
            <person name="Lanie J.A."/>
            <person name="Ng W.-L."/>
            <person name="Kazmierczak K.M."/>
            <person name="Andrzejewski T.M."/>
            <person name="Davidsen T.M."/>
            <person name="Wayne K.J."/>
            <person name="Tettelin H."/>
            <person name="Glass J.I."/>
            <person name="Rusch D."/>
            <person name="Podicherti R."/>
            <person name="Tsui H.-C.T."/>
            <person name="Winkler M.E."/>
        </authorList>
    </citation>
    <scope>NUCLEOTIDE SEQUENCE</scope>
</reference>
<evidence type="ECO:0000256" key="6">
    <source>
        <dbReference type="ARBA" id="ARBA00022642"/>
    </source>
</evidence>
<dbReference type="InterPro" id="IPR004393">
    <property type="entry name" value="NadC"/>
</dbReference>
<evidence type="ECO:0000259" key="12">
    <source>
        <dbReference type="Pfam" id="PF01729"/>
    </source>
</evidence>
<evidence type="ECO:0000256" key="4">
    <source>
        <dbReference type="ARBA" id="ARBA00011218"/>
    </source>
</evidence>
<evidence type="ECO:0000313" key="14">
    <source>
        <dbReference type="EMBL" id="SVA84157.1"/>
    </source>
</evidence>
<dbReference type="NCBIfam" id="TIGR00078">
    <property type="entry name" value="nadC"/>
    <property type="match status" value="1"/>
</dbReference>
<dbReference type="FunFam" id="3.20.20.70:FF:000030">
    <property type="entry name" value="Nicotinate-nucleotide pyrophosphorylase, carboxylating"/>
    <property type="match status" value="1"/>
</dbReference>
<evidence type="ECO:0000256" key="9">
    <source>
        <dbReference type="ARBA" id="ARBA00033102"/>
    </source>
</evidence>
<dbReference type="Pfam" id="PF01729">
    <property type="entry name" value="QRPTase_C"/>
    <property type="match status" value="1"/>
</dbReference>
<accession>A0A381Z5W9</accession>
<evidence type="ECO:0000256" key="8">
    <source>
        <dbReference type="ARBA" id="ARBA00022679"/>
    </source>
</evidence>
<dbReference type="GO" id="GO:0034213">
    <property type="term" value="P:quinolinate catabolic process"/>
    <property type="evidence" value="ECO:0007669"/>
    <property type="project" value="TreeGrafter"/>
</dbReference>
<evidence type="ECO:0000256" key="5">
    <source>
        <dbReference type="ARBA" id="ARBA00011944"/>
    </source>
</evidence>
<organism evidence="14">
    <name type="scientific">marine metagenome</name>
    <dbReference type="NCBI Taxonomy" id="408172"/>
    <lineage>
        <taxon>unclassified sequences</taxon>
        <taxon>metagenomes</taxon>
        <taxon>ecological metagenomes</taxon>
    </lineage>
</organism>
<dbReference type="InterPro" id="IPR022412">
    <property type="entry name" value="Quinolinate_PRibosylTrfase_N"/>
</dbReference>
<dbReference type="EMBL" id="UINC01019920">
    <property type="protein sequence ID" value="SVA84157.1"/>
    <property type="molecule type" value="Genomic_DNA"/>
</dbReference>